<dbReference type="AlphaFoldDB" id="F8A3V4"/>
<dbReference type="InterPro" id="IPR011701">
    <property type="entry name" value="MFS"/>
</dbReference>
<evidence type="ECO:0000313" key="12">
    <source>
        <dbReference type="Proteomes" id="UP000000485"/>
    </source>
</evidence>
<organism evidence="11 12">
    <name type="scientific">Cellulomonas gilvus (strain ATCC 13127 / NRRL B-14078)</name>
    <name type="common">Cellvibrio gilvus</name>
    <dbReference type="NCBI Taxonomy" id="593907"/>
    <lineage>
        <taxon>Bacteria</taxon>
        <taxon>Bacillati</taxon>
        <taxon>Actinomycetota</taxon>
        <taxon>Actinomycetes</taxon>
        <taxon>Micrococcales</taxon>
        <taxon>Cellulomonadaceae</taxon>
        <taxon>Cellulomonas</taxon>
    </lineage>
</organism>
<feature type="transmembrane region" description="Helical" evidence="9">
    <location>
        <begin position="246"/>
        <end position="267"/>
    </location>
</feature>
<keyword evidence="12" id="KW-1185">Reference proteome</keyword>
<dbReference type="InterPro" id="IPR036259">
    <property type="entry name" value="MFS_trans_sf"/>
</dbReference>
<dbReference type="RefSeq" id="WP_013884663.1">
    <property type="nucleotide sequence ID" value="NC_015671.1"/>
</dbReference>
<sequence>MSTEKSAAEPSVAAPDEPTAPTMTRREVLESLSGILLGMFVSILATSVVSSSLPKIITDLGGTQSAFTWVVTATLLTTTISTPIWGKLADLVNRKLLIQLALGITVISSALAGLSHDTAMLIGMRALQGIGAGGLTALGTVLIADIISPRERGRYMGLMGAVMGVSMVGGPLLGGVLTDSSLGWRANFFVGLPFAIAAIVVLQRTLHLPPLRRRVVRIDYLGAGLISVGIALLLLWITFAGDSFAWISWQTAAMVGGSVLTLALAVWAEHRAAEPIIPLHLFRNRTLVLAVVASVAVGIAMFGTSVFLGQYMQLARGKTPTESGLMTIPMILGMLVASTLSGQVITRTGRYKRFMLVGASLLTVGLGLMGTIHYDTSFLLVSVYMVVLGAGVGMLMQNLVLAAQNTLHVSEVGSGTATVAFFRTLGGAIGVSALGAILSSRSTDMIGKGLAAIGIDPAAMGSGGTLPDLATLPEPVRVVVERAFGDSIADLFLVATPVALISLVAVLFLKEIPLGHRSGVEQRLEEDAAAAVAPVTDELADARR</sequence>
<reference evidence="12" key="1">
    <citation type="submission" date="2011-04" db="EMBL/GenBank/DDBJ databases">
        <title>Complete sequence of Cellvibrio gilvus ATCC 13127.</title>
        <authorList>
            <person name="Lucas S."/>
            <person name="Han J."/>
            <person name="Lapidus A."/>
            <person name="Cheng J.-F."/>
            <person name="Goodwin L."/>
            <person name="Pitluck S."/>
            <person name="Peters L."/>
            <person name="Munk A."/>
            <person name="Detter J.C."/>
            <person name="Han C."/>
            <person name="Tapia R."/>
            <person name="Land M."/>
            <person name="Hauser L."/>
            <person name="Kyrpides N."/>
            <person name="Ivanova N."/>
            <person name="Ovchinnikova G."/>
            <person name="Pagani I."/>
            <person name="Mead D."/>
            <person name="Brumm P."/>
            <person name="Woyke T."/>
        </authorList>
    </citation>
    <scope>NUCLEOTIDE SEQUENCE [LARGE SCALE GENOMIC DNA]</scope>
    <source>
        <strain evidence="12">ATCC 13127 / NRRL B-14078</strain>
    </source>
</reference>
<protein>
    <submittedName>
        <fullName evidence="11">Major facilitator superfamily MFS_1</fullName>
    </submittedName>
</protein>
<keyword evidence="6 9" id="KW-1133">Transmembrane helix</keyword>
<feature type="transmembrane region" description="Helical" evidence="9">
    <location>
        <begin position="66"/>
        <end position="84"/>
    </location>
</feature>
<dbReference type="Gene3D" id="1.20.1720.10">
    <property type="entry name" value="Multidrug resistance protein D"/>
    <property type="match status" value="1"/>
</dbReference>
<feature type="transmembrane region" description="Helical" evidence="9">
    <location>
        <begin position="378"/>
        <end position="403"/>
    </location>
</feature>
<dbReference type="PANTHER" id="PTHR23501:SF197">
    <property type="entry name" value="COMD"/>
    <property type="match status" value="1"/>
</dbReference>
<dbReference type="GO" id="GO:0022857">
    <property type="term" value="F:transmembrane transporter activity"/>
    <property type="evidence" value="ECO:0007669"/>
    <property type="project" value="InterPro"/>
</dbReference>
<evidence type="ECO:0000256" key="7">
    <source>
        <dbReference type="ARBA" id="ARBA00023136"/>
    </source>
</evidence>
<keyword evidence="4" id="KW-1003">Cell membrane</keyword>
<feature type="transmembrane region" description="Helical" evidence="9">
    <location>
        <begin position="155"/>
        <end position="174"/>
    </location>
</feature>
<feature type="region of interest" description="Disordered" evidence="8">
    <location>
        <begin position="1"/>
        <end position="23"/>
    </location>
</feature>
<gene>
    <name evidence="11" type="ordered locus">Celgi_2647</name>
</gene>
<accession>F8A3V4</accession>
<feature type="transmembrane region" description="Helical" evidence="9">
    <location>
        <begin position="287"/>
        <end position="312"/>
    </location>
</feature>
<evidence type="ECO:0000256" key="3">
    <source>
        <dbReference type="ARBA" id="ARBA00022448"/>
    </source>
</evidence>
<feature type="transmembrane region" description="Helical" evidence="9">
    <location>
        <begin position="415"/>
        <end position="438"/>
    </location>
</feature>
<dbReference type="PRINTS" id="PR01036">
    <property type="entry name" value="TCRTETB"/>
</dbReference>
<evidence type="ECO:0000256" key="2">
    <source>
        <dbReference type="ARBA" id="ARBA00007520"/>
    </source>
</evidence>
<dbReference type="eggNOG" id="COG0477">
    <property type="taxonomic scope" value="Bacteria"/>
</dbReference>
<dbReference type="FunFam" id="1.20.1720.10:FF:000004">
    <property type="entry name" value="EmrB/QacA family drug resistance transporter"/>
    <property type="match status" value="1"/>
</dbReference>
<feature type="transmembrane region" description="Helical" evidence="9">
    <location>
        <begin position="491"/>
        <end position="509"/>
    </location>
</feature>
<keyword evidence="7 9" id="KW-0472">Membrane</keyword>
<dbReference type="Proteomes" id="UP000000485">
    <property type="component" value="Chromosome"/>
</dbReference>
<dbReference type="PROSITE" id="PS50850">
    <property type="entry name" value="MFS"/>
    <property type="match status" value="1"/>
</dbReference>
<dbReference type="EMBL" id="CP002665">
    <property type="protein sequence ID" value="AEI13146.1"/>
    <property type="molecule type" value="Genomic_DNA"/>
</dbReference>
<evidence type="ECO:0000256" key="9">
    <source>
        <dbReference type="SAM" id="Phobius"/>
    </source>
</evidence>
<dbReference type="PANTHER" id="PTHR23501">
    <property type="entry name" value="MAJOR FACILITATOR SUPERFAMILY"/>
    <property type="match status" value="1"/>
</dbReference>
<feature type="transmembrane region" description="Helical" evidence="9">
    <location>
        <begin position="218"/>
        <end position="240"/>
    </location>
</feature>
<dbReference type="InterPro" id="IPR020846">
    <property type="entry name" value="MFS_dom"/>
</dbReference>
<feature type="transmembrane region" description="Helical" evidence="9">
    <location>
        <begin position="32"/>
        <end position="54"/>
    </location>
</feature>
<comment type="subcellular location">
    <subcellularLocation>
        <location evidence="1">Cell membrane</location>
        <topology evidence="1">Multi-pass membrane protein</topology>
    </subcellularLocation>
</comment>
<evidence type="ECO:0000259" key="10">
    <source>
        <dbReference type="PROSITE" id="PS50850"/>
    </source>
</evidence>
<dbReference type="GO" id="GO:0005886">
    <property type="term" value="C:plasma membrane"/>
    <property type="evidence" value="ECO:0007669"/>
    <property type="project" value="UniProtKB-SubCell"/>
</dbReference>
<feature type="domain" description="Major facilitator superfamily (MFS) profile" evidence="10">
    <location>
        <begin position="31"/>
        <end position="514"/>
    </location>
</feature>
<dbReference type="STRING" id="593907.Celgi_2647"/>
<dbReference type="HOGENOM" id="CLU_000960_2_4_11"/>
<evidence type="ECO:0000256" key="6">
    <source>
        <dbReference type="ARBA" id="ARBA00022989"/>
    </source>
</evidence>
<name>F8A3V4_CELGA</name>
<feature type="transmembrane region" description="Helical" evidence="9">
    <location>
        <begin position="126"/>
        <end position="148"/>
    </location>
</feature>
<evidence type="ECO:0000256" key="4">
    <source>
        <dbReference type="ARBA" id="ARBA00022475"/>
    </source>
</evidence>
<proteinExistence type="inferred from homology"/>
<dbReference type="KEGG" id="cga:Celgi_2647"/>
<feature type="transmembrane region" description="Helical" evidence="9">
    <location>
        <begin position="186"/>
        <end position="206"/>
    </location>
</feature>
<dbReference type="Pfam" id="PF07690">
    <property type="entry name" value="MFS_1"/>
    <property type="match status" value="1"/>
</dbReference>
<feature type="transmembrane region" description="Helical" evidence="9">
    <location>
        <begin position="96"/>
        <end position="114"/>
    </location>
</feature>
<evidence type="ECO:0000313" key="11">
    <source>
        <dbReference type="EMBL" id="AEI13146.1"/>
    </source>
</evidence>
<keyword evidence="5 9" id="KW-0812">Transmembrane</keyword>
<evidence type="ECO:0000256" key="8">
    <source>
        <dbReference type="SAM" id="MobiDB-lite"/>
    </source>
</evidence>
<dbReference type="SUPFAM" id="SSF103473">
    <property type="entry name" value="MFS general substrate transporter"/>
    <property type="match status" value="1"/>
</dbReference>
<dbReference type="Gene3D" id="1.20.1250.20">
    <property type="entry name" value="MFS general substrate transporter like domains"/>
    <property type="match status" value="1"/>
</dbReference>
<feature type="transmembrane region" description="Helical" evidence="9">
    <location>
        <begin position="324"/>
        <end position="342"/>
    </location>
</feature>
<comment type="similarity">
    <text evidence="2">Belongs to the major facilitator superfamily. TCR/Tet family.</text>
</comment>
<evidence type="ECO:0000256" key="5">
    <source>
        <dbReference type="ARBA" id="ARBA00022692"/>
    </source>
</evidence>
<keyword evidence="3" id="KW-0813">Transport</keyword>
<evidence type="ECO:0000256" key="1">
    <source>
        <dbReference type="ARBA" id="ARBA00004651"/>
    </source>
</evidence>